<protein>
    <submittedName>
        <fullName evidence="2">TIR domain-containing protein</fullName>
    </submittedName>
</protein>
<gene>
    <name evidence="2" type="ORF">EJ571_20040</name>
</gene>
<dbReference type="Gene3D" id="3.40.50.10140">
    <property type="entry name" value="Toll/interleukin-1 receptor homology (TIR) domain"/>
    <property type="match status" value="1"/>
</dbReference>
<accession>A0A4R5P6C8</accession>
<dbReference type="SUPFAM" id="SSF52200">
    <property type="entry name" value="Toll/Interleukin receptor TIR domain"/>
    <property type="match status" value="1"/>
</dbReference>
<dbReference type="GO" id="GO:0007165">
    <property type="term" value="P:signal transduction"/>
    <property type="evidence" value="ECO:0007669"/>
    <property type="project" value="InterPro"/>
</dbReference>
<organism evidence="2 3">
    <name type="scientific">Mycobacteroides franklinii</name>
    <dbReference type="NCBI Taxonomy" id="948102"/>
    <lineage>
        <taxon>Bacteria</taxon>
        <taxon>Bacillati</taxon>
        <taxon>Actinomycetota</taxon>
        <taxon>Actinomycetes</taxon>
        <taxon>Mycobacteriales</taxon>
        <taxon>Mycobacteriaceae</taxon>
        <taxon>Mycobacteroides</taxon>
    </lineage>
</organism>
<sequence>MTYEIQVLHVDRDDWLTELRSAVASELHAIGMHRSVVVDVTESTPTPLAPSVAVALIGPAAASSPKLAAATKEATSKGRVTIPVVDNLGQFQSLVPDELSRFNGFEWSGNEPEHRLAQLLLEELGIEDRDRRVFLSHKREDGLGAAEQLHDALTRHRFVPFIDRFAIPKGADVQAHIADALESYAFLLILETPLAHLSEWVFDEVDYALSHTMGTLILQWPGEPKNIPGSAGIPRIQLAPDEVTTDDHGYEILKPDGLDRIIREVEKAHAHGIARRRRMLVCNVEDAARAAGASCIPLKDWSLDVSAAKGRSIVSVTPRLPSAQDLQRLDETRSAIDANANALLVHAARQLREPACGHLKWITDGRGLDLVPDNAIGAQW</sequence>
<dbReference type="AlphaFoldDB" id="A0A4R5P6C8"/>
<proteinExistence type="predicted"/>
<name>A0A4R5P6C8_9MYCO</name>
<evidence type="ECO:0000313" key="3">
    <source>
        <dbReference type="Proteomes" id="UP000295627"/>
    </source>
</evidence>
<feature type="domain" description="TIR" evidence="1">
    <location>
        <begin position="133"/>
        <end position="239"/>
    </location>
</feature>
<dbReference type="Pfam" id="PF13676">
    <property type="entry name" value="TIR_2"/>
    <property type="match status" value="1"/>
</dbReference>
<evidence type="ECO:0000313" key="2">
    <source>
        <dbReference type="EMBL" id="TDH18889.1"/>
    </source>
</evidence>
<dbReference type="RefSeq" id="WP_078334070.1">
    <property type="nucleotide sequence ID" value="NZ_MAFQ01000006.1"/>
</dbReference>
<dbReference type="InterPro" id="IPR035897">
    <property type="entry name" value="Toll_tir_struct_dom_sf"/>
</dbReference>
<dbReference type="InterPro" id="IPR000157">
    <property type="entry name" value="TIR_dom"/>
</dbReference>
<evidence type="ECO:0000259" key="1">
    <source>
        <dbReference type="Pfam" id="PF13676"/>
    </source>
</evidence>
<dbReference type="Proteomes" id="UP000295627">
    <property type="component" value="Unassembled WGS sequence"/>
</dbReference>
<reference evidence="2 3" key="1">
    <citation type="journal article" date="2019" name="Sci. Rep.">
        <title>Extended insight into the Mycobacterium chelonae-abscessus complex through whole genome sequencing of Mycobacterium salmoniphilum outbreak and Mycobacterium salmoniphilum-like strains.</title>
        <authorList>
            <person name="Behra P.R.K."/>
            <person name="Das S."/>
            <person name="Pettersson B.M.F."/>
            <person name="Shirreff L."/>
            <person name="DuCote T."/>
            <person name="Jacobsson K.G."/>
            <person name="Ennis D.G."/>
            <person name="Kirsebom L.A."/>
        </authorList>
    </citation>
    <scope>NUCLEOTIDE SEQUENCE [LARGE SCALE GENOMIC DNA]</scope>
    <source>
        <strain evidence="2 3">DSM 45524</strain>
    </source>
</reference>
<dbReference type="EMBL" id="RXLR01000019">
    <property type="protein sequence ID" value="TDH18889.1"/>
    <property type="molecule type" value="Genomic_DNA"/>
</dbReference>
<comment type="caution">
    <text evidence="2">The sequence shown here is derived from an EMBL/GenBank/DDBJ whole genome shotgun (WGS) entry which is preliminary data.</text>
</comment>